<keyword evidence="2" id="KW-1185">Reference proteome</keyword>
<evidence type="ECO:0000313" key="1">
    <source>
        <dbReference type="EMBL" id="BCS18232.1"/>
    </source>
</evidence>
<accession>A0A7R7XB80</accession>
<reference evidence="1" key="2">
    <citation type="submission" date="2021-02" db="EMBL/GenBank/DDBJ databases">
        <title>Aspergillus puulaauensis MK2 genome sequence.</title>
        <authorList>
            <person name="Futagami T."/>
            <person name="Mori K."/>
            <person name="Kadooka C."/>
            <person name="Tanaka T."/>
        </authorList>
    </citation>
    <scope>NUCLEOTIDE SEQUENCE</scope>
    <source>
        <strain evidence="1">MK2</strain>
    </source>
</reference>
<dbReference type="RefSeq" id="XP_041550426.1">
    <property type="nucleotide sequence ID" value="XM_041694102.1"/>
</dbReference>
<dbReference type="OrthoDB" id="10383087at2759"/>
<evidence type="ECO:0000313" key="2">
    <source>
        <dbReference type="Proteomes" id="UP000654913"/>
    </source>
</evidence>
<dbReference type="AlphaFoldDB" id="A0A7R7XB80"/>
<gene>
    <name evidence="1" type="ORF">APUU_11060S</name>
</gene>
<dbReference type="EMBL" id="AP024443">
    <property type="protein sequence ID" value="BCS18232.1"/>
    <property type="molecule type" value="Genomic_DNA"/>
</dbReference>
<dbReference type="KEGG" id="apuu:APUU_11060S"/>
<protein>
    <submittedName>
        <fullName evidence="1">Uncharacterized protein</fullName>
    </submittedName>
</protein>
<sequence>MEQRRRETREGELRGSSKREMVGVLGQVSVFWSLETKARGAVGRRLARKGTPERCSSVTMEPSLTLDDRCAVQAPNVIDRIVSQSLKEVYRGIGDWGGGRIVPKKPVGGTIEARTRKLAESVSREEQRQ</sequence>
<name>A0A7R7XB80_9EURO</name>
<proteinExistence type="predicted"/>
<dbReference type="Proteomes" id="UP000654913">
    <property type="component" value="Chromosome 1"/>
</dbReference>
<dbReference type="GeneID" id="64968237"/>
<organism evidence="1 2">
    <name type="scientific">Aspergillus puulaauensis</name>
    <dbReference type="NCBI Taxonomy" id="1220207"/>
    <lineage>
        <taxon>Eukaryota</taxon>
        <taxon>Fungi</taxon>
        <taxon>Dikarya</taxon>
        <taxon>Ascomycota</taxon>
        <taxon>Pezizomycotina</taxon>
        <taxon>Eurotiomycetes</taxon>
        <taxon>Eurotiomycetidae</taxon>
        <taxon>Eurotiales</taxon>
        <taxon>Aspergillaceae</taxon>
        <taxon>Aspergillus</taxon>
    </lineage>
</organism>
<reference evidence="1" key="1">
    <citation type="submission" date="2021-01" db="EMBL/GenBank/DDBJ databases">
        <authorList>
            <consortium name="Aspergillus puulaauensis MK2 genome sequencing consortium"/>
            <person name="Kazuki M."/>
            <person name="Futagami T."/>
        </authorList>
    </citation>
    <scope>NUCLEOTIDE SEQUENCE</scope>
    <source>
        <strain evidence="1">MK2</strain>
    </source>
</reference>